<dbReference type="EMBL" id="JAHRIN010020144">
    <property type="protein sequence ID" value="MEQ2198653.1"/>
    <property type="molecule type" value="Genomic_DNA"/>
</dbReference>
<gene>
    <name evidence="1" type="ORF">XENOCAPTIV_016082</name>
</gene>
<dbReference type="Proteomes" id="UP001434883">
    <property type="component" value="Unassembled WGS sequence"/>
</dbReference>
<name>A0ABV0QSY3_9TELE</name>
<keyword evidence="2" id="KW-1185">Reference proteome</keyword>
<proteinExistence type="predicted"/>
<comment type="caution">
    <text evidence="1">The sequence shown here is derived from an EMBL/GenBank/DDBJ whole genome shotgun (WGS) entry which is preliminary data.</text>
</comment>
<sequence>MSSRTDFKLGNLLEGFTSVHCNPNETCYYCLHCSSQNDSPPGHIGLHHLHHSYGGLVDFNKGPTEDLPQPHYLDHLHHFGADTFNPNKTEHQGFTKKAPRDTFFHYIPPWVRP</sequence>
<accession>A0ABV0QSY3</accession>
<reference evidence="1 2" key="1">
    <citation type="submission" date="2021-06" db="EMBL/GenBank/DDBJ databases">
        <authorList>
            <person name="Palmer J.M."/>
        </authorList>
    </citation>
    <scope>NUCLEOTIDE SEQUENCE [LARGE SCALE GENOMIC DNA]</scope>
    <source>
        <strain evidence="1 2">XC_2019</strain>
        <tissue evidence="1">Muscle</tissue>
    </source>
</reference>
<protein>
    <submittedName>
        <fullName evidence="1">Uncharacterized protein</fullName>
    </submittedName>
</protein>
<organism evidence="1 2">
    <name type="scientific">Xenoophorus captivus</name>
    <dbReference type="NCBI Taxonomy" id="1517983"/>
    <lineage>
        <taxon>Eukaryota</taxon>
        <taxon>Metazoa</taxon>
        <taxon>Chordata</taxon>
        <taxon>Craniata</taxon>
        <taxon>Vertebrata</taxon>
        <taxon>Euteleostomi</taxon>
        <taxon>Actinopterygii</taxon>
        <taxon>Neopterygii</taxon>
        <taxon>Teleostei</taxon>
        <taxon>Neoteleostei</taxon>
        <taxon>Acanthomorphata</taxon>
        <taxon>Ovalentaria</taxon>
        <taxon>Atherinomorphae</taxon>
        <taxon>Cyprinodontiformes</taxon>
        <taxon>Goodeidae</taxon>
        <taxon>Xenoophorus</taxon>
    </lineage>
</organism>
<evidence type="ECO:0000313" key="2">
    <source>
        <dbReference type="Proteomes" id="UP001434883"/>
    </source>
</evidence>
<evidence type="ECO:0000313" key="1">
    <source>
        <dbReference type="EMBL" id="MEQ2198653.1"/>
    </source>
</evidence>